<gene>
    <name evidence="2" type="ORF">MARPO_0002s0199</name>
</gene>
<evidence type="ECO:0000256" key="1">
    <source>
        <dbReference type="SAM" id="MobiDB-lite"/>
    </source>
</evidence>
<feature type="compositionally biased region" description="Basic and acidic residues" evidence="1">
    <location>
        <begin position="76"/>
        <end position="90"/>
    </location>
</feature>
<evidence type="ECO:0000313" key="2">
    <source>
        <dbReference type="EMBL" id="PTQ49734.1"/>
    </source>
</evidence>
<feature type="region of interest" description="Disordered" evidence="1">
    <location>
        <begin position="280"/>
        <end position="312"/>
    </location>
</feature>
<protein>
    <submittedName>
        <fullName evidence="2">Uncharacterized protein</fullName>
    </submittedName>
</protein>
<feature type="compositionally biased region" description="Polar residues" evidence="1">
    <location>
        <begin position="51"/>
        <end position="61"/>
    </location>
</feature>
<keyword evidence="3" id="KW-1185">Reference proteome</keyword>
<proteinExistence type="predicted"/>
<accession>A0A2R6XUE6</accession>
<organism evidence="2 3">
    <name type="scientific">Marchantia polymorpha</name>
    <name type="common">Common liverwort</name>
    <name type="synonym">Marchantia aquatica</name>
    <dbReference type="NCBI Taxonomy" id="3197"/>
    <lineage>
        <taxon>Eukaryota</taxon>
        <taxon>Viridiplantae</taxon>
        <taxon>Streptophyta</taxon>
        <taxon>Embryophyta</taxon>
        <taxon>Marchantiophyta</taxon>
        <taxon>Marchantiopsida</taxon>
        <taxon>Marchantiidae</taxon>
        <taxon>Marchantiales</taxon>
        <taxon>Marchantiaceae</taxon>
        <taxon>Marchantia</taxon>
    </lineage>
</organism>
<dbReference type="EMBL" id="KZ772674">
    <property type="protein sequence ID" value="PTQ49734.1"/>
    <property type="molecule type" value="Genomic_DNA"/>
</dbReference>
<dbReference type="AlphaFoldDB" id="A0A2R6XUE6"/>
<sequence length="312" mass="33514">MPVQALQIPYLIHGSSLNSDPLANWHLANQFDTSFLALPQIFNFRCPQPEPQKSSEATNRSHVPLLPRSDYPAPRSKSESHACHRSERHSSTAPWASVAVRLPKGQLQFLDLHQNPGTNLRRPPRESQGLETVSSNPLRLCNTLKSPPHAIGPWLVAPTPRKAFDGAFSPRRPHLEPAITSSIVSRPAGPAAPPSCPPPPVPGFFFFPSSAHSPHLPLPPRLTALASPLWHLFPPSSSASGSTLFASPLAPLPPPPSPPPADAPLLLLLLLLLQFARPPPRGPSAALASPFPTTTTPTTPPPAMADDWPHGD</sequence>
<dbReference type="Proteomes" id="UP000244005">
    <property type="component" value="Unassembled WGS sequence"/>
</dbReference>
<reference evidence="3" key="1">
    <citation type="journal article" date="2017" name="Cell">
        <title>Insights into land plant evolution garnered from the Marchantia polymorpha genome.</title>
        <authorList>
            <person name="Bowman J.L."/>
            <person name="Kohchi T."/>
            <person name="Yamato K.T."/>
            <person name="Jenkins J."/>
            <person name="Shu S."/>
            <person name="Ishizaki K."/>
            <person name="Yamaoka S."/>
            <person name="Nishihama R."/>
            <person name="Nakamura Y."/>
            <person name="Berger F."/>
            <person name="Adam C."/>
            <person name="Aki S.S."/>
            <person name="Althoff F."/>
            <person name="Araki T."/>
            <person name="Arteaga-Vazquez M.A."/>
            <person name="Balasubrmanian S."/>
            <person name="Barry K."/>
            <person name="Bauer D."/>
            <person name="Boehm C.R."/>
            <person name="Briginshaw L."/>
            <person name="Caballero-Perez J."/>
            <person name="Catarino B."/>
            <person name="Chen F."/>
            <person name="Chiyoda S."/>
            <person name="Chovatia M."/>
            <person name="Davies K.M."/>
            <person name="Delmans M."/>
            <person name="Demura T."/>
            <person name="Dierschke T."/>
            <person name="Dolan L."/>
            <person name="Dorantes-Acosta A.E."/>
            <person name="Eklund D.M."/>
            <person name="Florent S.N."/>
            <person name="Flores-Sandoval E."/>
            <person name="Fujiyama A."/>
            <person name="Fukuzawa H."/>
            <person name="Galik B."/>
            <person name="Grimanelli D."/>
            <person name="Grimwood J."/>
            <person name="Grossniklaus U."/>
            <person name="Hamada T."/>
            <person name="Haseloff J."/>
            <person name="Hetherington A.J."/>
            <person name="Higo A."/>
            <person name="Hirakawa Y."/>
            <person name="Hundley H.N."/>
            <person name="Ikeda Y."/>
            <person name="Inoue K."/>
            <person name="Inoue S.I."/>
            <person name="Ishida S."/>
            <person name="Jia Q."/>
            <person name="Kakita M."/>
            <person name="Kanazawa T."/>
            <person name="Kawai Y."/>
            <person name="Kawashima T."/>
            <person name="Kennedy M."/>
            <person name="Kinose K."/>
            <person name="Kinoshita T."/>
            <person name="Kohara Y."/>
            <person name="Koide E."/>
            <person name="Komatsu K."/>
            <person name="Kopischke S."/>
            <person name="Kubo M."/>
            <person name="Kyozuka J."/>
            <person name="Lagercrantz U."/>
            <person name="Lin S.S."/>
            <person name="Lindquist E."/>
            <person name="Lipzen A.M."/>
            <person name="Lu C.W."/>
            <person name="De Luna E."/>
            <person name="Martienssen R.A."/>
            <person name="Minamino N."/>
            <person name="Mizutani M."/>
            <person name="Mizutani M."/>
            <person name="Mochizuki N."/>
            <person name="Monte I."/>
            <person name="Mosher R."/>
            <person name="Nagasaki H."/>
            <person name="Nakagami H."/>
            <person name="Naramoto S."/>
            <person name="Nishitani K."/>
            <person name="Ohtani M."/>
            <person name="Okamoto T."/>
            <person name="Okumura M."/>
            <person name="Phillips J."/>
            <person name="Pollak B."/>
            <person name="Reinders A."/>
            <person name="Rovekamp M."/>
            <person name="Sano R."/>
            <person name="Sawa S."/>
            <person name="Schmid M.W."/>
            <person name="Shirakawa M."/>
            <person name="Solano R."/>
            <person name="Spunde A."/>
            <person name="Suetsugu N."/>
            <person name="Sugano S."/>
            <person name="Sugiyama A."/>
            <person name="Sun R."/>
            <person name="Suzuki Y."/>
            <person name="Takenaka M."/>
            <person name="Takezawa D."/>
            <person name="Tomogane H."/>
            <person name="Tsuzuki M."/>
            <person name="Ueda T."/>
            <person name="Umeda M."/>
            <person name="Ward J.M."/>
            <person name="Watanabe Y."/>
            <person name="Yazaki K."/>
            <person name="Yokoyama R."/>
            <person name="Yoshitake Y."/>
            <person name="Yotsui I."/>
            <person name="Zachgo S."/>
            <person name="Schmutz J."/>
        </authorList>
    </citation>
    <scope>NUCLEOTIDE SEQUENCE [LARGE SCALE GENOMIC DNA]</scope>
    <source>
        <strain evidence="3">Tak-1</strain>
    </source>
</reference>
<feature type="region of interest" description="Disordered" evidence="1">
    <location>
        <begin position="47"/>
        <end position="97"/>
    </location>
</feature>
<name>A0A2R6XUE6_MARPO</name>
<feature type="region of interest" description="Disordered" evidence="1">
    <location>
        <begin position="115"/>
        <end position="134"/>
    </location>
</feature>
<evidence type="ECO:0000313" key="3">
    <source>
        <dbReference type="Proteomes" id="UP000244005"/>
    </source>
</evidence>